<dbReference type="AlphaFoldDB" id="A0A514Z8X2"/>
<dbReference type="EMBL" id="CP041356">
    <property type="protein sequence ID" value="QDK71041.1"/>
    <property type="molecule type" value="Genomic_DNA"/>
</dbReference>
<reference evidence="1 2" key="1">
    <citation type="submission" date="2019-07" db="EMBL/GenBank/DDBJ databases">
        <title>Genome sequencing of KACC 19320.</title>
        <authorList>
            <person name="Heo J."/>
            <person name="Kim S.-J."/>
            <person name="Kim J.-S."/>
            <person name="Hong S.-B."/>
            <person name="Kwon S.-W."/>
        </authorList>
    </citation>
    <scope>NUCLEOTIDE SEQUENCE [LARGE SCALE GENOMIC DNA]</scope>
    <source>
        <strain evidence="1 2">KACC 19320</strain>
    </source>
</reference>
<dbReference type="RefSeq" id="WP_142766611.1">
    <property type="nucleotide sequence ID" value="NZ_CP041356.1"/>
</dbReference>
<proteinExistence type="predicted"/>
<protein>
    <submittedName>
        <fullName evidence="1">Uncharacterized protein</fullName>
    </submittedName>
</protein>
<gene>
    <name evidence="1" type="ORF">FLP15_07560</name>
</gene>
<keyword evidence="2" id="KW-1185">Reference proteome</keyword>
<sequence length="102" mass="11399">MNSILPFTAKDAEAELKKAQVEFGADVEYLAAKELFQKLKTGVRRKMRGEDAEIILSPVLQRYLGSFRTEFPKAIVWVYDEGRAVPDGPRGPMSAWGNGNPQ</sequence>
<evidence type="ECO:0000313" key="2">
    <source>
        <dbReference type="Proteomes" id="UP000315128"/>
    </source>
</evidence>
<dbReference type="Proteomes" id="UP000315128">
    <property type="component" value="Chromosome"/>
</dbReference>
<organism evidence="1 2">
    <name type="scientific">Lactococcus protaetiae</name>
    <dbReference type="NCBI Taxonomy" id="2592653"/>
    <lineage>
        <taxon>Bacteria</taxon>
        <taxon>Bacillati</taxon>
        <taxon>Bacillota</taxon>
        <taxon>Bacilli</taxon>
        <taxon>Lactobacillales</taxon>
        <taxon>Streptococcaceae</taxon>
        <taxon>Lactococcus</taxon>
    </lineage>
</organism>
<evidence type="ECO:0000313" key="1">
    <source>
        <dbReference type="EMBL" id="QDK71041.1"/>
    </source>
</evidence>
<dbReference type="KEGG" id="lack:FLP15_07560"/>
<name>A0A514Z8X2_9LACT</name>
<accession>A0A514Z8X2</accession>